<protein>
    <submittedName>
        <fullName evidence="1">Uncharacterized protein</fullName>
    </submittedName>
</protein>
<organism evidence="1 2">
    <name type="scientific">Luteococcus japonicus</name>
    <dbReference type="NCBI Taxonomy" id="33984"/>
    <lineage>
        <taxon>Bacteria</taxon>
        <taxon>Bacillati</taxon>
        <taxon>Actinomycetota</taxon>
        <taxon>Actinomycetes</taxon>
        <taxon>Propionibacteriales</taxon>
        <taxon>Propionibacteriaceae</taxon>
        <taxon>Luteococcus</taxon>
    </lineage>
</organism>
<sequence>MQCRINLDASPDLEAWKPGSLEAWKQAQISQVEAATLGRPFQCLLEALRTLQ</sequence>
<name>A0A3N1ZVG2_9ACTN</name>
<evidence type="ECO:0000313" key="1">
    <source>
        <dbReference type="EMBL" id="ROR54829.1"/>
    </source>
</evidence>
<proteinExistence type="predicted"/>
<reference evidence="1 2" key="1">
    <citation type="submission" date="2018-11" db="EMBL/GenBank/DDBJ databases">
        <title>Sequencing the genomes of 1000 actinobacteria strains.</title>
        <authorList>
            <person name="Klenk H.-P."/>
        </authorList>
    </citation>
    <scope>NUCLEOTIDE SEQUENCE [LARGE SCALE GENOMIC DNA]</scope>
    <source>
        <strain evidence="1 2">DSM 10546</strain>
    </source>
</reference>
<accession>A0A3N1ZVG2</accession>
<gene>
    <name evidence="1" type="ORF">EDD41_2061</name>
</gene>
<evidence type="ECO:0000313" key="2">
    <source>
        <dbReference type="Proteomes" id="UP000275749"/>
    </source>
</evidence>
<dbReference type="Proteomes" id="UP000275749">
    <property type="component" value="Unassembled WGS sequence"/>
</dbReference>
<comment type="caution">
    <text evidence="1">The sequence shown here is derived from an EMBL/GenBank/DDBJ whole genome shotgun (WGS) entry which is preliminary data.</text>
</comment>
<dbReference type="AlphaFoldDB" id="A0A3N1ZVG2"/>
<dbReference type="EMBL" id="RKHG01000001">
    <property type="protein sequence ID" value="ROR54829.1"/>
    <property type="molecule type" value="Genomic_DNA"/>
</dbReference>